<dbReference type="RefSeq" id="WP_146353493.1">
    <property type="nucleotide sequence ID" value="NZ_VOBR01000011.1"/>
</dbReference>
<keyword evidence="3" id="KW-0902">Two-component regulatory system</keyword>
<reference evidence="6 7" key="1">
    <citation type="submission" date="2019-07" db="EMBL/GenBank/DDBJ databases">
        <title>Lentzea xizangensis sp. nov., isolated from Qinghai-Tibetan Plateau Soils.</title>
        <authorList>
            <person name="Huang J."/>
        </authorList>
    </citation>
    <scope>NUCLEOTIDE SEQUENCE [LARGE SCALE GENOMIC DNA]</scope>
    <source>
        <strain evidence="6 7">FXJ1.1311</strain>
    </source>
</reference>
<feature type="transmembrane region" description="Helical" evidence="4">
    <location>
        <begin position="7"/>
        <end position="27"/>
    </location>
</feature>
<dbReference type="GO" id="GO:0000155">
    <property type="term" value="F:phosphorelay sensor kinase activity"/>
    <property type="evidence" value="ECO:0007669"/>
    <property type="project" value="InterPro"/>
</dbReference>
<dbReference type="PANTHER" id="PTHR24421">
    <property type="entry name" value="NITRATE/NITRITE SENSOR PROTEIN NARX-RELATED"/>
    <property type="match status" value="1"/>
</dbReference>
<evidence type="ECO:0000256" key="2">
    <source>
        <dbReference type="ARBA" id="ARBA00022777"/>
    </source>
</evidence>
<protein>
    <submittedName>
        <fullName evidence="6">Sensor histidine kinase</fullName>
    </submittedName>
</protein>
<feature type="transmembrane region" description="Helical" evidence="4">
    <location>
        <begin position="33"/>
        <end position="52"/>
    </location>
</feature>
<feature type="transmembrane region" description="Helical" evidence="4">
    <location>
        <begin position="73"/>
        <end position="96"/>
    </location>
</feature>
<evidence type="ECO:0000256" key="3">
    <source>
        <dbReference type="ARBA" id="ARBA00023012"/>
    </source>
</evidence>
<dbReference type="GO" id="GO:0046983">
    <property type="term" value="F:protein dimerization activity"/>
    <property type="evidence" value="ECO:0007669"/>
    <property type="project" value="InterPro"/>
</dbReference>
<dbReference type="CDD" id="cd16917">
    <property type="entry name" value="HATPase_UhpB-NarQ-NarX-like"/>
    <property type="match status" value="1"/>
</dbReference>
<evidence type="ECO:0000313" key="7">
    <source>
        <dbReference type="Proteomes" id="UP000316639"/>
    </source>
</evidence>
<evidence type="ECO:0000256" key="1">
    <source>
        <dbReference type="ARBA" id="ARBA00022679"/>
    </source>
</evidence>
<feature type="domain" description="Signal transduction histidine kinase subgroup 3 dimerisation and phosphoacceptor" evidence="5">
    <location>
        <begin position="174"/>
        <end position="241"/>
    </location>
</feature>
<dbReference type="InterPro" id="IPR011712">
    <property type="entry name" value="Sig_transdc_His_kin_sub3_dim/P"/>
</dbReference>
<keyword evidence="7" id="KW-1185">Reference proteome</keyword>
<keyword evidence="2 6" id="KW-0418">Kinase</keyword>
<dbReference type="Gene3D" id="1.20.5.1930">
    <property type="match status" value="1"/>
</dbReference>
<keyword evidence="1" id="KW-0808">Transferase</keyword>
<gene>
    <name evidence="6" type="ORF">FKR81_19415</name>
</gene>
<proteinExistence type="predicted"/>
<keyword evidence="4" id="KW-1133">Transmembrane helix</keyword>
<evidence type="ECO:0000256" key="4">
    <source>
        <dbReference type="SAM" id="Phobius"/>
    </source>
</evidence>
<keyword evidence="4" id="KW-0812">Transmembrane</keyword>
<accession>A0A563ESZ4</accession>
<comment type="caution">
    <text evidence="6">The sequence shown here is derived from an EMBL/GenBank/DDBJ whole genome shotgun (WGS) entry which is preliminary data.</text>
</comment>
<dbReference type="EMBL" id="VOBR01000011">
    <property type="protein sequence ID" value="TWP50773.1"/>
    <property type="molecule type" value="Genomic_DNA"/>
</dbReference>
<sequence length="355" mass="37827">MREKSRWWMFGSLFILVYVPGVIWEVVPGDRPLWTKVAAIVLLVAYSAAWIASPRVLWGDHSDNVRTAACLGLIVLGLLVVVLLGLSYAGLMVYAMATTAMALPTGRVLAVDGTVLTGLAVAMFVTHDFPRDGGQLGTLLSVSLGMAAMGRMIRANKALEAAQQEIATMAVTEERNRLARDLHDILGHSLTTIALKSGVARRLLESDETGRATDEIREIENLTRQALSDVRTTVSGYREVSLSAEVVGARAALRAAGVEADLPHAVDNVRPELQGVFGYVLREGITNVLRHAAASRCEVRLGDTWLEVRDDGRGVGVGAPGTGLQGLAERLAEVGGTVIAGPLTGGGYRLRAEVA</sequence>
<dbReference type="InterPro" id="IPR036890">
    <property type="entry name" value="HATPase_C_sf"/>
</dbReference>
<dbReference type="GO" id="GO:0016020">
    <property type="term" value="C:membrane"/>
    <property type="evidence" value="ECO:0007669"/>
    <property type="project" value="InterPro"/>
</dbReference>
<evidence type="ECO:0000313" key="6">
    <source>
        <dbReference type="EMBL" id="TWP50773.1"/>
    </source>
</evidence>
<organism evidence="6 7">
    <name type="scientific">Lentzea tibetensis</name>
    <dbReference type="NCBI Taxonomy" id="2591470"/>
    <lineage>
        <taxon>Bacteria</taxon>
        <taxon>Bacillati</taxon>
        <taxon>Actinomycetota</taxon>
        <taxon>Actinomycetes</taxon>
        <taxon>Pseudonocardiales</taxon>
        <taxon>Pseudonocardiaceae</taxon>
        <taxon>Lentzea</taxon>
    </lineage>
</organism>
<dbReference type="InterPro" id="IPR050482">
    <property type="entry name" value="Sensor_HK_TwoCompSys"/>
</dbReference>
<name>A0A563ESZ4_9PSEU</name>
<dbReference type="Gene3D" id="3.30.565.10">
    <property type="entry name" value="Histidine kinase-like ATPase, C-terminal domain"/>
    <property type="match status" value="1"/>
</dbReference>
<dbReference type="Pfam" id="PF07730">
    <property type="entry name" value="HisKA_3"/>
    <property type="match status" value="1"/>
</dbReference>
<evidence type="ECO:0000259" key="5">
    <source>
        <dbReference type="Pfam" id="PF07730"/>
    </source>
</evidence>
<dbReference type="OrthoDB" id="5241784at2"/>
<keyword evidence="4" id="KW-0472">Membrane</keyword>
<dbReference type="PANTHER" id="PTHR24421:SF63">
    <property type="entry name" value="SENSOR HISTIDINE KINASE DESK"/>
    <property type="match status" value="1"/>
</dbReference>
<dbReference type="AlphaFoldDB" id="A0A563ESZ4"/>
<dbReference type="SUPFAM" id="SSF55874">
    <property type="entry name" value="ATPase domain of HSP90 chaperone/DNA topoisomerase II/histidine kinase"/>
    <property type="match status" value="1"/>
</dbReference>
<dbReference type="Proteomes" id="UP000316639">
    <property type="component" value="Unassembled WGS sequence"/>
</dbReference>